<feature type="region of interest" description="Disordered" evidence="1">
    <location>
        <begin position="26"/>
        <end position="48"/>
    </location>
</feature>
<sequence length="177" mass="18624">MVTLSVAKGHGAYTSTMTVEQTPGVTFSAPPAASAPPPPPNRARRAQSKAVQARQVQRVVTRLDPWSMLRVSLSFAFCLWMIIVVAGVLLWQGAVVTGSIGKVEDFLAQLLAESSFTIDGIKVFEGAAVAGFVLFVGGALFAVVTSVLFNLIAGAFGGLRFTVVELETAQAAPDQRS</sequence>
<feature type="domain" description="DUF3566" evidence="3">
    <location>
        <begin position="54"/>
        <end position="163"/>
    </location>
</feature>
<evidence type="ECO:0000256" key="2">
    <source>
        <dbReference type="SAM" id="Phobius"/>
    </source>
</evidence>
<evidence type="ECO:0000259" key="3">
    <source>
        <dbReference type="Pfam" id="PF12089"/>
    </source>
</evidence>
<reference evidence="6" key="1">
    <citation type="submission" date="2020-05" db="EMBL/GenBank/DDBJ databases">
        <authorList>
            <person name="Chiriac C."/>
            <person name="Salcher M."/>
            <person name="Ghai R."/>
            <person name="Kavagutti S V."/>
        </authorList>
    </citation>
    <scope>NUCLEOTIDE SEQUENCE</scope>
</reference>
<keyword evidence="2" id="KW-0472">Membrane</keyword>
<evidence type="ECO:0000313" key="5">
    <source>
        <dbReference type="EMBL" id="CAB4562353.1"/>
    </source>
</evidence>
<evidence type="ECO:0000256" key="1">
    <source>
        <dbReference type="SAM" id="MobiDB-lite"/>
    </source>
</evidence>
<dbReference type="InterPro" id="IPR021949">
    <property type="entry name" value="DUF3566_TM"/>
</dbReference>
<protein>
    <submittedName>
        <fullName evidence="6">Unannotated protein</fullName>
    </submittedName>
</protein>
<feature type="transmembrane region" description="Helical" evidence="2">
    <location>
        <begin position="71"/>
        <end position="91"/>
    </location>
</feature>
<evidence type="ECO:0000313" key="6">
    <source>
        <dbReference type="EMBL" id="CAB4636895.1"/>
    </source>
</evidence>
<gene>
    <name evidence="4" type="ORF">UFOPK1603_00588</name>
    <name evidence="5" type="ORF">UFOPK1711_00003</name>
    <name evidence="6" type="ORF">UFOPK2143_00300</name>
</gene>
<keyword evidence="2" id="KW-1133">Transmembrane helix</keyword>
<dbReference type="Pfam" id="PF12089">
    <property type="entry name" value="DUF3566"/>
    <property type="match status" value="1"/>
</dbReference>
<organism evidence="6">
    <name type="scientific">freshwater metagenome</name>
    <dbReference type="NCBI Taxonomy" id="449393"/>
    <lineage>
        <taxon>unclassified sequences</taxon>
        <taxon>metagenomes</taxon>
        <taxon>ecological metagenomes</taxon>
    </lineage>
</organism>
<dbReference type="EMBL" id="CAEZVV010000009">
    <property type="protein sequence ID" value="CAB4636895.1"/>
    <property type="molecule type" value="Genomic_DNA"/>
</dbReference>
<feature type="transmembrane region" description="Helical" evidence="2">
    <location>
        <begin position="129"/>
        <end position="152"/>
    </location>
</feature>
<evidence type="ECO:0000313" key="4">
    <source>
        <dbReference type="EMBL" id="CAB4561342.1"/>
    </source>
</evidence>
<dbReference type="AlphaFoldDB" id="A0A6J6JK30"/>
<dbReference type="EMBL" id="CAEZTR010000001">
    <property type="protein sequence ID" value="CAB4562353.1"/>
    <property type="molecule type" value="Genomic_DNA"/>
</dbReference>
<name>A0A6J6JK30_9ZZZZ</name>
<proteinExistence type="predicted"/>
<accession>A0A6J6JK30</accession>
<keyword evidence="2" id="KW-0812">Transmembrane</keyword>
<dbReference type="EMBL" id="CAEZTG010000040">
    <property type="protein sequence ID" value="CAB4561342.1"/>
    <property type="molecule type" value="Genomic_DNA"/>
</dbReference>